<comment type="similarity">
    <text evidence="1 8 11">Belongs to the DnaA family.</text>
</comment>
<dbReference type="GO" id="GO:0008289">
    <property type="term" value="F:lipid binding"/>
    <property type="evidence" value="ECO:0007669"/>
    <property type="project" value="UniProtKB-KW"/>
</dbReference>
<keyword evidence="4 8" id="KW-0547">Nucleotide-binding</keyword>
<dbReference type="GO" id="GO:0006270">
    <property type="term" value="P:DNA replication initiation"/>
    <property type="evidence" value="ECO:0007669"/>
    <property type="project" value="UniProtKB-UniRule"/>
</dbReference>
<dbReference type="Gene3D" id="1.10.8.60">
    <property type="match status" value="1"/>
</dbReference>
<keyword evidence="6 8" id="KW-0446">Lipid-binding</keyword>
<keyword evidence="5 8" id="KW-0067">ATP-binding</keyword>
<evidence type="ECO:0000256" key="2">
    <source>
        <dbReference type="ARBA" id="ARBA00022490"/>
    </source>
</evidence>
<feature type="region of interest" description="Domain IV, binds dsDNA" evidence="8">
    <location>
        <begin position="357"/>
        <end position="477"/>
    </location>
</feature>
<dbReference type="NCBIfam" id="TIGR00362">
    <property type="entry name" value="DnaA"/>
    <property type="match status" value="1"/>
</dbReference>
<dbReference type="InterPro" id="IPR013159">
    <property type="entry name" value="DnaA_C"/>
</dbReference>
<evidence type="ECO:0000256" key="10">
    <source>
        <dbReference type="RuleBase" id="RU000577"/>
    </source>
</evidence>
<dbReference type="GO" id="GO:0005737">
    <property type="term" value="C:cytoplasm"/>
    <property type="evidence" value="ECO:0007669"/>
    <property type="project" value="UniProtKB-SubCell"/>
</dbReference>
<keyword evidence="3 8" id="KW-0235">DNA replication</keyword>
<dbReference type="GO" id="GO:0006275">
    <property type="term" value="P:regulation of DNA replication"/>
    <property type="evidence" value="ECO:0007669"/>
    <property type="project" value="UniProtKB-UniRule"/>
</dbReference>
<evidence type="ECO:0000259" key="13">
    <source>
        <dbReference type="SMART" id="SM00382"/>
    </source>
</evidence>
<evidence type="ECO:0000256" key="12">
    <source>
        <dbReference type="SAM" id="MobiDB-lite"/>
    </source>
</evidence>
<dbReference type="Pfam" id="PF08299">
    <property type="entry name" value="Bac_DnaA_C"/>
    <property type="match status" value="1"/>
</dbReference>
<feature type="compositionally biased region" description="Basic and acidic residues" evidence="12">
    <location>
        <begin position="100"/>
        <end position="113"/>
    </location>
</feature>
<comment type="subunit">
    <text evidence="8">Oligomerizes as a right-handed, spiral filament on DNA at oriC.</text>
</comment>
<comment type="domain">
    <text evidence="8">Domain I is involved in oligomerization and binding regulators, domain II is flexibile and of varying length in different bacteria, domain III forms the AAA+ region, while domain IV binds dsDNA.</text>
</comment>
<dbReference type="GO" id="GO:0005524">
    <property type="term" value="F:ATP binding"/>
    <property type="evidence" value="ECO:0007669"/>
    <property type="project" value="UniProtKB-UniRule"/>
</dbReference>
<evidence type="ECO:0000313" key="15">
    <source>
        <dbReference type="EMBL" id="QWG23379.1"/>
    </source>
</evidence>
<feature type="region of interest" description="Domain I, interacts with DnaA modulators" evidence="8">
    <location>
        <begin position="1"/>
        <end position="95"/>
    </location>
</feature>
<dbReference type="CDD" id="cd06571">
    <property type="entry name" value="Bac_DnaA_C"/>
    <property type="match status" value="1"/>
</dbReference>
<dbReference type="Pfam" id="PF11638">
    <property type="entry name" value="DnaA_N"/>
    <property type="match status" value="1"/>
</dbReference>
<dbReference type="InterPro" id="IPR024633">
    <property type="entry name" value="DnaA_N_dom"/>
</dbReference>
<reference evidence="15 16" key="1">
    <citation type="submission" date="2021-06" db="EMBL/GenBank/DDBJ databases">
        <title>Bradyrhizobium sp. S2-11-4 Genome sequencing.</title>
        <authorList>
            <person name="Jin L."/>
        </authorList>
    </citation>
    <scope>NUCLEOTIDE SEQUENCE [LARGE SCALE GENOMIC DNA]</scope>
    <source>
        <strain evidence="15 16">S2-11-4</strain>
    </source>
</reference>
<dbReference type="SMART" id="SM00760">
    <property type="entry name" value="Bac_DnaA_C"/>
    <property type="match status" value="1"/>
</dbReference>
<dbReference type="Gene3D" id="3.30.300.180">
    <property type="match status" value="1"/>
</dbReference>
<evidence type="ECO:0000256" key="7">
    <source>
        <dbReference type="ARBA" id="ARBA00023125"/>
    </source>
</evidence>
<keyword evidence="16" id="KW-1185">Reference proteome</keyword>
<dbReference type="Gene3D" id="1.10.1750.10">
    <property type="match status" value="1"/>
</dbReference>
<dbReference type="PANTHER" id="PTHR30050:SF2">
    <property type="entry name" value="CHROMOSOMAL REPLICATION INITIATOR PROTEIN DNAA"/>
    <property type="match status" value="1"/>
</dbReference>
<dbReference type="PROSITE" id="PS01008">
    <property type="entry name" value="DNAA"/>
    <property type="match status" value="1"/>
</dbReference>
<evidence type="ECO:0000256" key="11">
    <source>
        <dbReference type="RuleBase" id="RU004227"/>
    </source>
</evidence>
<dbReference type="SMART" id="SM00382">
    <property type="entry name" value="AAA"/>
    <property type="match status" value="1"/>
</dbReference>
<protein>
    <recommendedName>
        <fullName evidence="8 9">Chromosomal replication initiator protein DnaA</fullName>
    </recommendedName>
</protein>
<sequence length="477" mass="52850">MTNTEQDRWSRVKGRLRSSVGEDVYTSWFARMDLEGVQDESVRLSVPTRFLKSWIQAHYAERVLTCWQAEMPEVHRIDLTVRTAMRCVAPAKEAASAPLDARRSERSDGRPAPELRATATAPVSASHDALGGSPLDPRLTFGSFVVGRSNTLAHAAARQVAEGRRGDSVMFNPLYIHAGVGLGKTHLLQAVTWAGNSGSERKVLYLTAEKFMYGFVAALKTQTALAFKEALRGIDVLVIDDLQFLQGKSTQAEFCHTLNALIDAGRQVVIAADRPPSDLESLDDRVRSRLAGGLVVEMGSLGEELRLGILKSRVAAARAHHASFDVPAPVLDYLARTITHNGRDLEGAINRLLAHSKLNAQPVTLEMAEREVRDLIRPQEPKRIKIEDIQRVVARQYNVSRSDLLSSRRTANVVRPRQVAMYLAKTLTLRSLPEIGRRFGGRDHTTVLHAVRKIEALVAKDVSLSEEVESLKRQLQE</sequence>
<keyword evidence="2 8" id="KW-0963">Cytoplasm</keyword>
<dbReference type="FunFam" id="1.10.1750.10:FF:000002">
    <property type="entry name" value="Chromosomal replication initiator protein DnaA"/>
    <property type="match status" value="1"/>
</dbReference>
<dbReference type="InterPro" id="IPR010921">
    <property type="entry name" value="Trp_repressor/repl_initiator"/>
</dbReference>
<evidence type="ECO:0000256" key="6">
    <source>
        <dbReference type="ARBA" id="ARBA00023121"/>
    </source>
</evidence>
<dbReference type="FunFam" id="3.40.50.300:FF:000668">
    <property type="entry name" value="Chromosomal replication initiator protein DnaA"/>
    <property type="match status" value="1"/>
</dbReference>
<feature type="domain" description="Chromosomal replication initiator DnaA C-terminal" evidence="14">
    <location>
        <begin position="385"/>
        <end position="454"/>
    </location>
</feature>
<dbReference type="Proteomes" id="UP000676951">
    <property type="component" value="Chromosome"/>
</dbReference>
<dbReference type="EMBL" id="CP076136">
    <property type="protein sequence ID" value="QWG23379.1"/>
    <property type="molecule type" value="Genomic_DNA"/>
</dbReference>
<comment type="caution">
    <text evidence="8">Lacks conserved residue(s) required for the propagation of feature annotation.</text>
</comment>
<feature type="binding site" evidence="8">
    <location>
        <position position="183"/>
    </location>
    <ligand>
        <name>ATP</name>
        <dbReference type="ChEBI" id="CHEBI:30616"/>
    </ligand>
</feature>
<feature type="domain" description="AAA+ ATPase" evidence="13">
    <location>
        <begin position="170"/>
        <end position="296"/>
    </location>
</feature>
<dbReference type="SUPFAM" id="SSF52540">
    <property type="entry name" value="P-loop containing nucleoside triphosphate hydrolases"/>
    <property type="match status" value="1"/>
</dbReference>
<dbReference type="SUPFAM" id="SSF48295">
    <property type="entry name" value="TrpR-like"/>
    <property type="match status" value="1"/>
</dbReference>
<evidence type="ECO:0000256" key="8">
    <source>
        <dbReference type="HAMAP-Rule" id="MF_00377"/>
    </source>
</evidence>
<evidence type="ECO:0000313" key="16">
    <source>
        <dbReference type="Proteomes" id="UP000676951"/>
    </source>
</evidence>
<keyword evidence="7 8" id="KW-0238">DNA-binding</keyword>
<evidence type="ECO:0000256" key="4">
    <source>
        <dbReference type="ARBA" id="ARBA00022741"/>
    </source>
</evidence>
<dbReference type="InterPro" id="IPR038454">
    <property type="entry name" value="DnaA_N_sf"/>
</dbReference>
<dbReference type="AlphaFoldDB" id="A0A975NZG1"/>
<dbReference type="HAMAP" id="MF_00377">
    <property type="entry name" value="DnaA_bact"/>
    <property type="match status" value="1"/>
</dbReference>
<dbReference type="GO" id="GO:0003688">
    <property type="term" value="F:DNA replication origin binding"/>
    <property type="evidence" value="ECO:0007669"/>
    <property type="project" value="UniProtKB-UniRule"/>
</dbReference>
<evidence type="ECO:0000256" key="3">
    <source>
        <dbReference type="ARBA" id="ARBA00022705"/>
    </source>
</evidence>
<dbReference type="GO" id="GO:0005886">
    <property type="term" value="C:plasma membrane"/>
    <property type="evidence" value="ECO:0007669"/>
    <property type="project" value="TreeGrafter"/>
</dbReference>
<feature type="region of interest" description="Disordered" evidence="12">
    <location>
        <begin position="95"/>
        <end position="129"/>
    </location>
</feature>
<dbReference type="InterPro" id="IPR003593">
    <property type="entry name" value="AAA+_ATPase"/>
</dbReference>
<dbReference type="Pfam" id="PF00308">
    <property type="entry name" value="Bac_DnaA"/>
    <property type="match status" value="1"/>
</dbReference>
<dbReference type="Gene3D" id="3.40.50.300">
    <property type="entry name" value="P-loop containing nucleotide triphosphate hydrolases"/>
    <property type="match status" value="1"/>
</dbReference>
<dbReference type="InterPro" id="IPR020591">
    <property type="entry name" value="Chromosome_initiator_DnaA-like"/>
</dbReference>
<dbReference type="PRINTS" id="PR00051">
    <property type="entry name" value="DNAA"/>
</dbReference>
<evidence type="ECO:0000256" key="9">
    <source>
        <dbReference type="NCBIfam" id="TIGR00362"/>
    </source>
</evidence>
<feature type="binding site" evidence="8">
    <location>
        <position position="185"/>
    </location>
    <ligand>
        <name>ATP</name>
        <dbReference type="ChEBI" id="CHEBI:30616"/>
    </ligand>
</feature>
<dbReference type="PANTHER" id="PTHR30050">
    <property type="entry name" value="CHROMOSOMAL REPLICATION INITIATOR PROTEIN DNAA"/>
    <property type="match status" value="1"/>
</dbReference>
<dbReference type="RefSeq" id="WP_215604134.1">
    <property type="nucleotide sequence ID" value="NZ_CP076136.1"/>
</dbReference>
<comment type="function">
    <text evidence="8 10">Plays an essential role in the initiation and regulation of chromosomal replication. ATP-DnaA binds to the origin of replication (oriC) to initiate formation of the DNA replication initiation complex once per cell cycle. Binds the DnaA box (a 9 base pair repeat at the origin) and separates the double-stranded (ds)DNA. Forms a right-handed helical filament on oriC DNA; dsDNA binds to the exterior of the filament while single-stranded (ss)DNA is stabiized in the filament's interior. The ATP-DnaA-oriC complex binds and stabilizes one strand of the AT-rich DNA unwinding element (DUE), permitting loading of DNA polymerase. After initiation quickly degrades to an ADP-DnaA complex that is not apt for DNA replication. Binds acidic phospholipids.</text>
</comment>
<proteinExistence type="inferred from homology"/>
<gene>
    <name evidence="8 15" type="primary">dnaA</name>
    <name evidence="15" type="ORF">KMZ93_00005</name>
</gene>
<accession>A0A975NZG1</accession>
<evidence type="ECO:0000259" key="14">
    <source>
        <dbReference type="SMART" id="SM00760"/>
    </source>
</evidence>
<name>A0A975NZG1_9BRAD</name>
<evidence type="ECO:0000256" key="5">
    <source>
        <dbReference type="ARBA" id="ARBA00022840"/>
    </source>
</evidence>
<dbReference type="InterPro" id="IPR013317">
    <property type="entry name" value="DnaA_dom"/>
</dbReference>
<dbReference type="InterPro" id="IPR027417">
    <property type="entry name" value="P-loop_NTPase"/>
</dbReference>
<dbReference type="CDD" id="cd00009">
    <property type="entry name" value="AAA"/>
    <property type="match status" value="1"/>
</dbReference>
<comment type="subcellular location">
    <subcellularLocation>
        <location evidence="8">Cytoplasm</location>
    </subcellularLocation>
</comment>
<dbReference type="InterPro" id="IPR018312">
    <property type="entry name" value="Chromosome_initiator_DnaA_CS"/>
</dbReference>
<feature type="binding site" evidence="8">
    <location>
        <position position="181"/>
    </location>
    <ligand>
        <name>ATP</name>
        <dbReference type="ChEBI" id="CHEBI:30616"/>
    </ligand>
</feature>
<feature type="binding site" evidence="8">
    <location>
        <position position="184"/>
    </location>
    <ligand>
        <name>ATP</name>
        <dbReference type="ChEBI" id="CHEBI:30616"/>
    </ligand>
</feature>
<organism evidence="15 16">
    <name type="scientific">Bradyrhizobium sediminis</name>
    <dbReference type="NCBI Taxonomy" id="2840469"/>
    <lineage>
        <taxon>Bacteria</taxon>
        <taxon>Pseudomonadati</taxon>
        <taxon>Pseudomonadota</taxon>
        <taxon>Alphaproteobacteria</taxon>
        <taxon>Hyphomicrobiales</taxon>
        <taxon>Nitrobacteraceae</taxon>
        <taxon>Bradyrhizobium</taxon>
    </lineage>
</organism>
<evidence type="ECO:0000256" key="1">
    <source>
        <dbReference type="ARBA" id="ARBA00006583"/>
    </source>
</evidence>
<dbReference type="InterPro" id="IPR001957">
    <property type="entry name" value="Chromosome_initiator_DnaA"/>
</dbReference>